<keyword evidence="14" id="KW-1185">Reference proteome</keyword>
<evidence type="ECO:0000256" key="6">
    <source>
        <dbReference type="ARBA" id="ARBA00044196"/>
    </source>
</evidence>
<evidence type="ECO:0000313" key="13">
    <source>
        <dbReference type="EMBL" id="GAA5795013.1"/>
    </source>
</evidence>
<feature type="region of interest" description="Disordered" evidence="10">
    <location>
        <begin position="467"/>
        <end position="524"/>
    </location>
</feature>
<feature type="compositionally biased region" description="Low complexity" evidence="10">
    <location>
        <begin position="513"/>
        <end position="522"/>
    </location>
</feature>
<dbReference type="InterPro" id="IPR029044">
    <property type="entry name" value="Nucleotide-diphossugar_trans"/>
</dbReference>
<dbReference type="EMBL" id="BAABUJ010000004">
    <property type="protein sequence ID" value="GAA5795013.1"/>
    <property type="molecule type" value="Genomic_DNA"/>
</dbReference>
<feature type="compositionally biased region" description="Pro residues" evidence="10">
    <location>
        <begin position="478"/>
        <end position="488"/>
    </location>
</feature>
<gene>
    <name evidence="13" type="ORF">HPULCUR_000364</name>
</gene>
<feature type="domain" description="Nucleotidyl transferase" evidence="11">
    <location>
        <begin position="18"/>
        <end position="145"/>
    </location>
</feature>
<feature type="compositionally biased region" description="Basic residues" evidence="10">
    <location>
        <begin position="503"/>
        <end position="512"/>
    </location>
</feature>
<evidence type="ECO:0000256" key="7">
    <source>
        <dbReference type="ARBA" id="ARBA00044229"/>
    </source>
</evidence>
<comment type="similarity">
    <text evidence="2">Belongs to the eIF-2B gamma/epsilon subunits family.</text>
</comment>
<evidence type="ECO:0000256" key="2">
    <source>
        <dbReference type="ARBA" id="ARBA00007878"/>
    </source>
</evidence>
<reference evidence="13 14" key="1">
    <citation type="submission" date="2024-04" db="EMBL/GenBank/DDBJ databases">
        <title>genome sequences of Mucor flavus KT1a and Helicostylum pulchrum KT1b strains isolation_sourced from the surface of a dry-aged beef.</title>
        <authorList>
            <person name="Toyotome T."/>
            <person name="Hosono M."/>
            <person name="Torimaru M."/>
            <person name="Fukuda K."/>
            <person name="Mikami N."/>
        </authorList>
    </citation>
    <scope>NUCLEOTIDE SEQUENCE [LARGE SCALE GENOMIC DNA]</scope>
    <source>
        <strain evidence="13 14">KT1b</strain>
    </source>
</reference>
<dbReference type="PANTHER" id="PTHR45989:SF1">
    <property type="entry name" value="TRANSLATION INITIATION FACTOR EIF-2B SUBUNIT GAMMA"/>
    <property type="match status" value="1"/>
</dbReference>
<evidence type="ECO:0000259" key="12">
    <source>
        <dbReference type="Pfam" id="PF25084"/>
    </source>
</evidence>
<keyword evidence="4" id="KW-0396">Initiation factor</keyword>
<evidence type="ECO:0000313" key="14">
    <source>
        <dbReference type="Proteomes" id="UP001476247"/>
    </source>
</evidence>
<dbReference type="InterPro" id="IPR051960">
    <property type="entry name" value="eIF2B_gamma"/>
</dbReference>
<protein>
    <recommendedName>
        <fullName evidence="6">Translation initiation factor eIF2B subunit gamma</fullName>
    </recommendedName>
    <alternativeName>
        <fullName evidence="7">eIF2B GDP-GTP exchange factor subunit gamma</fullName>
    </alternativeName>
</protein>
<evidence type="ECO:0000256" key="1">
    <source>
        <dbReference type="ARBA" id="ARBA00004514"/>
    </source>
</evidence>
<comment type="function">
    <text evidence="8">Acts as a component of the translation initiation factor 2B (eIF2B) complex, which catalyzes the exchange of GDP for GTP on the eukaryotic initiation factor 2 (eIF2) complex gamma subunit. Its guanine nucleotide exchange factor activity is repressed when bound to eIF2 complex phosphorylated on the alpha subunit, thereby limiting the amount of methionyl-initiator methionine tRNA available to the ribosome and consequently global translation is repressed.</text>
</comment>
<dbReference type="SUPFAM" id="SSF53448">
    <property type="entry name" value="Nucleotide-diphospho-sugar transferases"/>
    <property type="match status" value="1"/>
</dbReference>
<keyword evidence="3" id="KW-0963">Cytoplasm</keyword>
<dbReference type="Proteomes" id="UP001476247">
    <property type="component" value="Unassembled WGS sequence"/>
</dbReference>
<organism evidence="13 14">
    <name type="scientific">Helicostylum pulchrum</name>
    <dbReference type="NCBI Taxonomy" id="562976"/>
    <lineage>
        <taxon>Eukaryota</taxon>
        <taxon>Fungi</taxon>
        <taxon>Fungi incertae sedis</taxon>
        <taxon>Mucoromycota</taxon>
        <taxon>Mucoromycotina</taxon>
        <taxon>Mucoromycetes</taxon>
        <taxon>Mucorales</taxon>
        <taxon>Mucorineae</taxon>
        <taxon>Mucoraceae</taxon>
        <taxon>Helicostylum</taxon>
    </lineage>
</organism>
<evidence type="ECO:0000256" key="9">
    <source>
        <dbReference type="ARBA" id="ARBA00046432"/>
    </source>
</evidence>
<sequence>MLFEKPKHHHHRVSEFQAVVLAGYGSSNRLYPISEEDNLPKALLPVGNKPVISYTLEWLEKAGIHDVIVIIQAIGNAPQKLSAYLRTYTGNVHTQVVSVDEDDETADALRTIKDKIDRDFIVVPCDLITELNPRDFLDAHRVYDPTFSALFYEPGSTESASKDDDLLPYVGIDPTRNALVYKAIRSEDDDFSMRMSLLNKFPRVRVHTDLQDAHLYIFKRWVIDMLVEKENITSISKDLIPLLVKCQYQKKLVEREEINKYTSTYDNLLANALSLSTTQSAEVDDALVDPIHSNFKSPIKTYVHVYRGGFCGRGNTTASYSELNRYVTKQGASITRVPSSAEAAPRTQVGNDSVIGEYTKIDERSSVKKSCIGAHCVIGKNVKIANSVIMDHVVIGDNVKIDGCIICNNANIQEKSYMKDCDVAGGYIVEKENLRLEQFRTQHELARNFYDDHEFCPIFHIEEVTEHRERIQKRTSPYPSPSHSPPPSYYTTLKQQNIQQNPHRQHRHHSQQNHHQNPSSSSVTTRAIPIINPSNMAPVSVPVHQQHPGKINTSPSMAQWVAYKNSTTANMTSPTSSNSSISSISSSGSSSNIIPPPPNYNNNYYLADNCAINYNQQQPHYLPTTTIARAIPIINPATGQAFGQQQQTPNIPPGFYNVSVC</sequence>
<comment type="caution">
    <text evidence="13">The sequence shown here is derived from an EMBL/GenBank/DDBJ whole genome shotgun (WGS) entry which is preliminary data.</text>
</comment>
<evidence type="ECO:0000259" key="11">
    <source>
        <dbReference type="Pfam" id="PF00483"/>
    </source>
</evidence>
<proteinExistence type="inferred from homology"/>
<name>A0ABP9XJP3_9FUNG</name>
<dbReference type="InterPro" id="IPR056764">
    <property type="entry name" value="LbH_EIF2B3/5"/>
</dbReference>
<evidence type="ECO:0000256" key="3">
    <source>
        <dbReference type="ARBA" id="ARBA00022490"/>
    </source>
</evidence>
<accession>A0ABP9XJP3</accession>
<dbReference type="Pfam" id="PF25084">
    <property type="entry name" value="LbH_EIF2B"/>
    <property type="match status" value="1"/>
</dbReference>
<dbReference type="InterPro" id="IPR005835">
    <property type="entry name" value="NTP_transferase_dom"/>
</dbReference>
<evidence type="ECO:0000256" key="10">
    <source>
        <dbReference type="SAM" id="MobiDB-lite"/>
    </source>
</evidence>
<dbReference type="Pfam" id="PF00483">
    <property type="entry name" value="NTP_transferase"/>
    <property type="match status" value="1"/>
</dbReference>
<dbReference type="CDD" id="cd04198">
    <property type="entry name" value="eIF-2B_gamma_N"/>
    <property type="match status" value="1"/>
</dbReference>
<feature type="domain" description="EIF2B subunit epsilon/gamma LbH" evidence="12">
    <location>
        <begin position="343"/>
        <end position="420"/>
    </location>
</feature>
<evidence type="ECO:0000256" key="8">
    <source>
        <dbReference type="ARBA" id="ARBA00045373"/>
    </source>
</evidence>
<dbReference type="Gene3D" id="3.90.550.10">
    <property type="entry name" value="Spore Coat Polysaccharide Biosynthesis Protein SpsA, Chain A"/>
    <property type="match status" value="1"/>
</dbReference>
<evidence type="ECO:0000256" key="5">
    <source>
        <dbReference type="ARBA" id="ARBA00022917"/>
    </source>
</evidence>
<evidence type="ECO:0000256" key="4">
    <source>
        <dbReference type="ARBA" id="ARBA00022540"/>
    </source>
</evidence>
<feature type="compositionally biased region" description="Low complexity" evidence="10">
    <location>
        <begin position="489"/>
        <end position="502"/>
    </location>
</feature>
<dbReference type="CDD" id="cd04652">
    <property type="entry name" value="LbH_eIF2B_gamma_C"/>
    <property type="match status" value="1"/>
</dbReference>
<dbReference type="Gene3D" id="2.160.10.10">
    <property type="entry name" value="Hexapeptide repeat proteins"/>
    <property type="match status" value="1"/>
</dbReference>
<comment type="subcellular location">
    <subcellularLocation>
        <location evidence="1">Cytoplasm</location>
        <location evidence="1">Cytosol</location>
    </subcellularLocation>
</comment>
<keyword evidence="5" id="KW-0648">Protein biosynthesis</keyword>
<dbReference type="PANTHER" id="PTHR45989">
    <property type="entry name" value="TRANSLATION INITIATION FACTOR EIF-2B SUBUNIT GAMMA"/>
    <property type="match status" value="1"/>
</dbReference>
<comment type="subunit">
    <text evidence="9">Component of the translation initiation factor 2B (eIF2B) complex which is a heterodecamer of two sets of five different subunits: alpha, beta, gamma, delta and epsilon. Subunits alpha, beta and delta comprise a regulatory subcomplex and subunits epsilon and gamma comprise a catalytic subcomplex. Within the complex, the hexameric regulatory complex resides at the center, with the two heterodimeric catalytic subcomplexes bound on opposite sides.</text>
</comment>